<dbReference type="GO" id="GO:0005829">
    <property type="term" value="C:cytosol"/>
    <property type="evidence" value="ECO:0007669"/>
    <property type="project" value="TreeGrafter"/>
</dbReference>
<dbReference type="InterPro" id="IPR011008">
    <property type="entry name" value="Dimeric_a/b-barrel"/>
</dbReference>
<dbReference type="GO" id="GO:0043565">
    <property type="term" value="F:sequence-specific DNA binding"/>
    <property type="evidence" value="ECO:0007669"/>
    <property type="project" value="TreeGrafter"/>
</dbReference>
<dbReference type="InterPro" id="IPR019887">
    <property type="entry name" value="Tscrpt_reg_AsnC/Lrp_C"/>
</dbReference>
<dbReference type="SMART" id="SM00344">
    <property type="entry name" value="HTH_ASNC"/>
    <property type="match status" value="1"/>
</dbReference>
<dbReference type="KEGG" id="ast:Asulf_01882"/>
<dbReference type="GeneID" id="15393516"/>
<dbReference type="AlphaFoldDB" id="N0BFP1"/>
<feature type="domain" description="Transcription regulator AsnC/Lrp ligand binding" evidence="1">
    <location>
        <begin position="72"/>
        <end position="143"/>
    </location>
</feature>
<dbReference type="STRING" id="387631.Asulf_01882"/>
<dbReference type="Pfam" id="PF01037">
    <property type="entry name" value="AsnC_trans_reg"/>
    <property type="match status" value="1"/>
</dbReference>
<dbReference type="EMBL" id="CP005290">
    <property type="protein sequence ID" value="AGK61848.1"/>
    <property type="molecule type" value="Genomic_DNA"/>
</dbReference>
<name>N0BFP1_9EURY</name>
<reference evidence="2 3" key="1">
    <citation type="journal article" date="2013" name="Genome Announc.">
        <title>Complete Genome Sequence of the Thermophilic and Facultatively Chemolithoautotrophic Sulfate Reducer Archaeoglobus sulfaticallidus Strain PM70-1T.</title>
        <authorList>
            <person name="Stokke R."/>
            <person name="Hocking W.P."/>
            <person name="Steinsbu B.O."/>
            <person name="Steen I.H."/>
        </authorList>
    </citation>
    <scope>NUCLEOTIDE SEQUENCE [LARGE SCALE GENOMIC DNA]</scope>
    <source>
        <strain evidence="2">PM70-1</strain>
    </source>
</reference>
<dbReference type="Proteomes" id="UP000013307">
    <property type="component" value="Chromosome"/>
</dbReference>
<sequence>MHEADKKVEVLKLLEDNARYSVDEIADITGLSREDVEKIISECENEKSILKYKTIIDWEKLGEEFVVALIDVRVNLTREKNYDDIARRIAKFPEVHAVRLVSGEYDFQIVVKGKSLKDVSFFVSEKVSTLPEVRDTNTHFVLKSYKEEGVLLFSDEEDRRLAIVP</sequence>
<dbReference type="InterPro" id="IPR036390">
    <property type="entry name" value="WH_DNA-bd_sf"/>
</dbReference>
<dbReference type="Pfam" id="PF13412">
    <property type="entry name" value="HTH_24"/>
    <property type="match status" value="1"/>
</dbReference>
<keyword evidence="3" id="KW-1185">Reference proteome</keyword>
<dbReference type="InterPro" id="IPR019888">
    <property type="entry name" value="Tscrpt_reg_AsnC-like"/>
</dbReference>
<protein>
    <submittedName>
        <fullName evidence="2">Transcriptional regulator, AsnC family</fullName>
    </submittedName>
</protein>
<accession>N0BFP1</accession>
<proteinExistence type="predicted"/>
<dbReference type="SUPFAM" id="SSF54909">
    <property type="entry name" value="Dimeric alpha+beta barrel"/>
    <property type="match status" value="1"/>
</dbReference>
<dbReference type="GO" id="GO:0043200">
    <property type="term" value="P:response to amino acid"/>
    <property type="evidence" value="ECO:0007669"/>
    <property type="project" value="TreeGrafter"/>
</dbReference>
<dbReference type="PANTHER" id="PTHR30154:SF34">
    <property type="entry name" value="TRANSCRIPTIONAL REGULATOR AZLB"/>
    <property type="match status" value="1"/>
</dbReference>
<dbReference type="OrthoDB" id="131500at2157"/>
<evidence type="ECO:0000313" key="3">
    <source>
        <dbReference type="Proteomes" id="UP000013307"/>
    </source>
</evidence>
<gene>
    <name evidence="2" type="ORF">Asulf_01882</name>
</gene>
<dbReference type="eggNOG" id="arCOG01580">
    <property type="taxonomic scope" value="Archaea"/>
</dbReference>
<dbReference type="RefSeq" id="WP_015591444.1">
    <property type="nucleotide sequence ID" value="NC_021169.1"/>
</dbReference>
<organism evidence="2 3">
    <name type="scientific">Archaeoglobus sulfaticallidus PM70-1</name>
    <dbReference type="NCBI Taxonomy" id="387631"/>
    <lineage>
        <taxon>Archaea</taxon>
        <taxon>Methanobacteriati</taxon>
        <taxon>Methanobacteriota</taxon>
        <taxon>Archaeoglobi</taxon>
        <taxon>Archaeoglobales</taxon>
        <taxon>Archaeoglobaceae</taxon>
        <taxon>Archaeoglobus</taxon>
    </lineage>
</organism>
<evidence type="ECO:0000259" key="1">
    <source>
        <dbReference type="Pfam" id="PF01037"/>
    </source>
</evidence>
<dbReference type="Gene3D" id="3.30.70.920">
    <property type="match status" value="1"/>
</dbReference>
<dbReference type="PANTHER" id="PTHR30154">
    <property type="entry name" value="LEUCINE-RESPONSIVE REGULATORY PROTEIN"/>
    <property type="match status" value="1"/>
</dbReference>
<dbReference type="HOGENOM" id="CLU_091233_1_0_2"/>
<dbReference type="Gene3D" id="1.10.10.10">
    <property type="entry name" value="Winged helix-like DNA-binding domain superfamily/Winged helix DNA-binding domain"/>
    <property type="match status" value="1"/>
</dbReference>
<dbReference type="InterPro" id="IPR036388">
    <property type="entry name" value="WH-like_DNA-bd_sf"/>
</dbReference>
<evidence type="ECO:0000313" key="2">
    <source>
        <dbReference type="EMBL" id="AGK61848.1"/>
    </source>
</evidence>
<dbReference type="SUPFAM" id="SSF46785">
    <property type="entry name" value="Winged helix' DNA-binding domain"/>
    <property type="match status" value="1"/>
</dbReference>